<organism evidence="1 2">
    <name type="scientific">Sphingomonas sanguinis</name>
    <dbReference type="NCBI Taxonomy" id="33051"/>
    <lineage>
        <taxon>Bacteria</taxon>
        <taxon>Pseudomonadati</taxon>
        <taxon>Pseudomonadota</taxon>
        <taxon>Alphaproteobacteria</taxon>
        <taxon>Sphingomonadales</taxon>
        <taxon>Sphingomonadaceae</taxon>
        <taxon>Sphingomonas</taxon>
    </lineage>
</organism>
<dbReference type="InterPro" id="IPR016123">
    <property type="entry name" value="Mog1/PsbP_a/b/a-sand"/>
</dbReference>
<evidence type="ECO:0000313" key="1">
    <source>
        <dbReference type="EMBL" id="KTT70699.1"/>
    </source>
</evidence>
<dbReference type="EMBL" id="LDTD01000048">
    <property type="protein sequence ID" value="KTT70699.1"/>
    <property type="molecule type" value="Genomic_DNA"/>
</dbReference>
<evidence type="ECO:0008006" key="3">
    <source>
        <dbReference type="Google" id="ProtNLM"/>
    </source>
</evidence>
<accession>A0A147I028</accession>
<dbReference type="Proteomes" id="UP000072867">
    <property type="component" value="Unassembled WGS sequence"/>
</dbReference>
<gene>
    <name evidence="1" type="ORF">NS319_07470</name>
</gene>
<name>A0A147I028_9SPHN</name>
<dbReference type="Gene3D" id="3.40.1000.10">
    <property type="entry name" value="Mog1/PsbP, alpha/beta/alpha sandwich"/>
    <property type="match status" value="1"/>
</dbReference>
<dbReference type="AlphaFoldDB" id="A0A147I028"/>
<proteinExistence type="predicted"/>
<dbReference type="InterPro" id="IPR014894">
    <property type="entry name" value="DcrB/EagT6"/>
</dbReference>
<evidence type="ECO:0000313" key="2">
    <source>
        <dbReference type="Proteomes" id="UP000072867"/>
    </source>
</evidence>
<protein>
    <recommendedName>
        <fullName evidence="3">DUF1795 domain-containing protein</fullName>
    </recommendedName>
</protein>
<dbReference type="SUPFAM" id="SSF55724">
    <property type="entry name" value="Mog1p/PsbP-like"/>
    <property type="match status" value="1"/>
</dbReference>
<dbReference type="Pfam" id="PF08786">
    <property type="entry name" value="DcrB"/>
    <property type="match status" value="1"/>
</dbReference>
<reference evidence="1 2" key="1">
    <citation type="journal article" date="2016" name="Front. Microbiol.">
        <title>Genomic Resource of Rice Seed Associated Bacteria.</title>
        <authorList>
            <person name="Midha S."/>
            <person name="Bansal K."/>
            <person name="Sharma S."/>
            <person name="Kumar N."/>
            <person name="Patil P.P."/>
            <person name="Chaudhry V."/>
            <person name="Patil P.B."/>
        </authorList>
    </citation>
    <scope>NUCLEOTIDE SEQUENCE [LARGE SCALE GENOMIC DNA]</scope>
    <source>
        <strain evidence="1 2">NS319</strain>
    </source>
</reference>
<dbReference type="STRING" id="33051.SB4_15820"/>
<dbReference type="PATRIC" id="fig|33051.3.peg.2510"/>
<sequence length="150" mass="16941">MSIYRTSVATFDVPDHWHDQSIVAFRLPPVPGGGGEASFVMTKDPGKGVIPFAVYFEKQANTVSRSLPGYRELKRELFHANERDAAWLEFQFEKDGRTVHLRQVFFDADFMAIICTLTATPAEIGYHENDWRRVMASLNFDASAAAAHYP</sequence>
<comment type="caution">
    <text evidence="1">The sequence shown here is derived from an EMBL/GenBank/DDBJ whole genome shotgun (WGS) entry which is preliminary data.</text>
</comment>